<feature type="chain" id="PRO_5026215742" evidence="2">
    <location>
        <begin position="23"/>
        <end position="270"/>
    </location>
</feature>
<keyword evidence="1" id="KW-1133">Transmembrane helix</keyword>
<sequence>MTRFLALILALLAALASLPAAAQNFPPRPDGPVLDQADILPPAEEAALDAKLRAYNQQTGRSVVVATVNSLNGEDPQFYTRNLARAWGIGGEESRQGVLMMVAPNDRKVFISTARGVQTTLTDISTARIVRNVIIPAFKNDDMAGGVIAGVDAVLERLNMDPAEAQALAEAEAAAAKNGRSDDVSIGGVIFWIVLIVFLVFLFGRGGARGRRHGAGGVVGDVILWGALNALSNSDGDGWGGGGGSSGGGGFGGFGGGGGGFNGGGSGGSW</sequence>
<dbReference type="InterPro" id="IPR007621">
    <property type="entry name" value="TPM_dom"/>
</dbReference>
<protein>
    <submittedName>
        <fullName evidence="4">TPM domain-containing protein</fullName>
    </submittedName>
</protein>
<keyword evidence="1" id="KW-0472">Membrane</keyword>
<reference evidence="4 5" key="1">
    <citation type="submission" date="2019-12" db="EMBL/GenBank/DDBJ databases">
        <title>Genomic-based taxomic classification of the family Erythrobacteraceae.</title>
        <authorList>
            <person name="Xu L."/>
        </authorList>
    </citation>
    <scope>NUCLEOTIDE SEQUENCE [LARGE SCALE GENOMIC DNA]</scope>
    <source>
        <strain evidence="4 5">S36</strain>
    </source>
</reference>
<evidence type="ECO:0000313" key="5">
    <source>
        <dbReference type="Proteomes" id="UP000469430"/>
    </source>
</evidence>
<dbReference type="Gene3D" id="3.10.310.50">
    <property type="match status" value="1"/>
</dbReference>
<name>A0A6I4TR53_9SPHN</name>
<dbReference type="Pfam" id="PF04536">
    <property type="entry name" value="TPM_phosphatase"/>
    <property type="match status" value="1"/>
</dbReference>
<dbReference type="AlphaFoldDB" id="A0A6I4TR53"/>
<accession>A0A6I4TR53</accession>
<dbReference type="Proteomes" id="UP000469430">
    <property type="component" value="Unassembled WGS sequence"/>
</dbReference>
<evidence type="ECO:0000256" key="1">
    <source>
        <dbReference type="SAM" id="Phobius"/>
    </source>
</evidence>
<comment type="caution">
    <text evidence="4">The sequence shown here is derived from an EMBL/GenBank/DDBJ whole genome shotgun (WGS) entry which is preliminary data.</text>
</comment>
<dbReference type="PANTHER" id="PTHR30373:SF2">
    <property type="entry name" value="UPF0603 PROTEIN YGCG"/>
    <property type="match status" value="1"/>
</dbReference>
<dbReference type="PANTHER" id="PTHR30373">
    <property type="entry name" value="UPF0603 PROTEIN YGCG"/>
    <property type="match status" value="1"/>
</dbReference>
<evidence type="ECO:0000256" key="2">
    <source>
        <dbReference type="SAM" id="SignalP"/>
    </source>
</evidence>
<evidence type="ECO:0000259" key="3">
    <source>
        <dbReference type="Pfam" id="PF04536"/>
    </source>
</evidence>
<evidence type="ECO:0000313" key="4">
    <source>
        <dbReference type="EMBL" id="MXO98382.1"/>
    </source>
</evidence>
<feature type="signal peptide" evidence="2">
    <location>
        <begin position="1"/>
        <end position="22"/>
    </location>
</feature>
<gene>
    <name evidence="4" type="ORF">GRI97_05205</name>
</gene>
<feature type="domain" description="TPM" evidence="3">
    <location>
        <begin position="33"/>
        <end position="155"/>
    </location>
</feature>
<organism evidence="4 5">
    <name type="scientific">Croceibacterium xixiisoli</name>
    <dbReference type="NCBI Taxonomy" id="1476466"/>
    <lineage>
        <taxon>Bacteria</taxon>
        <taxon>Pseudomonadati</taxon>
        <taxon>Pseudomonadota</taxon>
        <taxon>Alphaproteobacteria</taxon>
        <taxon>Sphingomonadales</taxon>
        <taxon>Erythrobacteraceae</taxon>
        <taxon>Croceibacterium</taxon>
    </lineage>
</organism>
<feature type="transmembrane region" description="Helical" evidence="1">
    <location>
        <begin position="184"/>
        <end position="203"/>
    </location>
</feature>
<keyword evidence="5" id="KW-1185">Reference proteome</keyword>
<dbReference type="EMBL" id="WTYJ01000001">
    <property type="protein sequence ID" value="MXO98382.1"/>
    <property type="molecule type" value="Genomic_DNA"/>
</dbReference>
<proteinExistence type="predicted"/>
<keyword evidence="2" id="KW-0732">Signal</keyword>
<keyword evidence="1" id="KW-0812">Transmembrane</keyword>
<dbReference type="OrthoDB" id="9810918at2"/>
<dbReference type="RefSeq" id="WP_161390031.1">
    <property type="nucleotide sequence ID" value="NZ_JBHSCP010000001.1"/>
</dbReference>